<evidence type="ECO:0000256" key="2">
    <source>
        <dbReference type="ARBA" id="ARBA00010199"/>
    </source>
</evidence>
<feature type="transmembrane region" description="Helical" evidence="6">
    <location>
        <begin position="166"/>
        <end position="188"/>
    </location>
</feature>
<comment type="subcellular location">
    <subcellularLocation>
        <location evidence="1">Membrane</location>
        <topology evidence="1">Multi-pass membrane protein</topology>
    </subcellularLocation>
</comment>
<feature type="transmembrane region" description="Helical" evidence="6">
    <location>
        <begin position="194"/>
        <end position="219"/>
    </location>
</feature>
<feature type="transmembrane region" description="Helical" evidence="6">
    <location>
        <begin position="429"/>
        <end position="452"/>
    </location>
</feature>
<gene>
    <name evidence="7" type="ORF">IAC29_04605</name>
</gene>
<dbReference type="PANTHER" id="PTHR42893:SF46">
    <property type="entry name" value="PROTEIN DETOXIFICATION 44, CHLOROPLASTIC"/>
    <property type="match status" value="1"/>
</dbReference>
<accession>A0A9D9EKZ9</accession>
<evidence type="ECO:0000256" key="1">
    <source>
        <dbReference type="ARBA" id="ARBA00004141"/>
    </source>
</evidence>
<comment type="caution">
    <text evidence="7">The sequence shown here is derived from an EMBL/GenBank/DDBJ whole genome shotgun (WGS) entry which is preliminary data.</text>
</comment>
<feature type="transmembrane region" description="Helical" evidence="6">
    <location>
        <begin position="39"/>
        <end position="60"/>
    </location>
</feature>
<evidence type="ECO:0000313" key="8">
    <source>
        <dbReference type="Proteomes" id="UP000810252"/>
    </source>
</evidence>
<comment type="similarity">
    <text evidence="2">Belongs to the multi antimicrobial extrusion (MATE) (TC 2.A.66.1) family.</text>
</comment>
<dbReference type="GO" id="GO:0005886">
    <property type="term" value="C:plasma membrane"/>
    <property type="evidence" value="ECO:0007669"/>
    <property type="project" value="TreeGrafter"/>
</dbReference>
<name>A0A9D9EKZ9_9BACT</name>
<feature type="transmembrane region" description="Helical" evidence="6">
    <location>
        <begin position="365"/>
        <end position="387"/>
    </location>
</feature>
<proteinExistence type="inferred from homology"/>
<dbReference type="Pfam" id="PF01554">
    <property type="entry name" value="MatE"/>
    <property type="match status" value="2"/>
</dbReference>
<evidence type="ECO:0000313" key="7">
    <source>
        <dbReference type="EMBL" id="MBO8448535.1"/>
    </source>
</evidence>
<dbReference type="GO" id="GO:0042910">
    <property type="term" value="F:xenobiotic transmembrane transporter activity"/>
    <property type="evidence" value="ECO:0007669"/>
    <property type="project" value="InterPro"/>
</dbReference>
<dbReference type="InterPro" id="IPR044644">
    <property type="entry name" value="DinF-like"/>
</dbReference>
<evidence type="ECO:0000256" key="5">
    <source>
        <dbReference type="ARBA" id="ARBA00023136"/>
    </source>
</evidence>
<sequence>MNKKILDLALPSILANITVPLVGMVDIAVAGHLDPSSVASAATLIGGVAIGTMLFDLLYWNFGFLRVGTGGLTAQAFGRGDMKESASILSRAVGIALLCSLLLLAVQWLFVKAAFLVVDCTPEVRELASGYFYIRIWASPATLSLMAFKGWFIGMQDSISPMVTDLVVNVVNTAASIVLALGFTAGGYSWEGIGFTGIAAGTVMAQYSGLLCAGILLLVKYRRRVFQGWRPGDIFKAFGGAEMKRFFVMNTDLFIRSLCFIGIYIGFTTFSAHYGDLLLASGTILMKIMMLFSYFTDGFAYAGEALTGRYIGARDRDTLMKVVKFVFVWSLGIGVGFMFLYAFAGLPILKVMTEDYQVIDMSLKYMPWMVLMPLLGCAAFAWDGIYIGATASRPIRNTMIAAAAGFFLTYFAGLGILRAVAPPDADSSVLAIHVLLAAYLIHLVIRTVYLTVRFRKDIASRVACGAPSR</sequence>
<feature type="transmembrane region" description="Helical" evidence="6">
    <location>
        <begin position="399"/>
        <end position="417"/>
    </location>
</feature>
<feature type="transmembrane region" description="Helical" evidence="6">
    <location>
        <begin position="278"/>
        <end position="301"/>
    </location>
</feature>
<dbReference type="CDD" id="cd13136">
    <property type="entry name" value="MATE_DinF_like"/>
    <property type="match status" value="1"/>
</dbReference>
<keyword evidence="3 6" id="KW-0812">Transmembrane</keyword>
<evidence type="ECO:0000256" key="3">
    <source>
        <dbReference type="ARBA" id="ARBA00022692"/>
    </source>
</evidence>
<feature type="transmembrane region" description="Helical" evidence="6">
    <location>
        <begin position="130"/>
        <end position="154"/>
    </location>
</feature>
<dbReference type="AlphaFoldDB" id="A0A9D9EKZ9"/>
<keyword evidence="4 6" id="KW-1133">Transmembrane helix</keyword>
<feature type="transmembrane region" description="Helical" evidence="6">
    <location>
        <begin position="322"/>
        <end position="345"/>
    </location>
</feature>
<feature type="transmembrane region" description="Helical" evidence="6">
    <location>
        <begin position="12"/>
        <end position="33"/>
    </location>
</feature>
<protein>
    <submittedName>
        <fullName evidence="7">MATE family efflux transporter</fullName>
    </submittedName>
</protein>
<feature type="transmembrane region" description="Helical" evidence="6">
    <location>
        <begin position="88"/>
        <end position="110"/>
    </location>
</feature>
<dbReference type="NCBIfam" id="TIGR00797">
    <property type="entry name" value="matE"/>
    <property type="match status" value="1"/>
</dbReference>
<dbReference type="PANTHER" id="PTHR42893">
    <property type="entry name" value="PROTEIN DETOXIFICATION 44, CHLOROPLASTIC-RELATED"/>
    <property type="match status" value="1"/>
</dbReference>
<reference evidence="7" key="1">
    <citation type="submission" date="2020-10" db="EMBL/GenBank/DDBJ databases">
        <authorList>
            <person name="Gilroy R."/>
        </authorList>
    </citation>
    <scope>NUCLEOTIDE SEQUENCE</scope>
    <source>
        <strain evidence="7">20514</strain>
    </source>
</reference>
<dbReference type="InterPro" id="IPR002528">
    <property type="entry name" value="MATE_fam"/>
</dbReference>
<dbReference type="GO" id="GO:0015297">
    <property type="term" value="F:antiporter activity"/>
    <property type="evidence" value="ECO:0007669"/>
    <property type="project" value="InterPro"/>
</dbReference>
<reference evidence="7" key="2">
    <citation type="journal article" date="2021" name="PeerJ">
        <title>Extensive microbial diversity within the chicken gut microbiome revealed by metagenomics and culture.</title>
        <authorList>
            <person name="Gilroy R."/>
            <person name="Ravi A."/>
            <person name="Getino M."/>
            <person name="Pursley I."/>
            <person name="Horton D.L."/>
            <person name="Alikhan N.F."/>
            <person name="Baker D."/>
            <person name="Gharbi K."/>
            <person name="Hall N."/>
            <person name="Watson M."/>
            <person name="Adriaenssens E.M."/>
            <person name="Foster-Nyarko E."/>
            <person name="Jarju S."/>
            <person name="Secka A."/>
            <person name="Antonio M."/>
            <person name="Oren A."/>
            <person name="Chaudhuri R.R."/>
            <person name="La Ragione R."/>
            <person name="Hildebrand F."/>
            <person name="Pallen M.J."/>
        </authorList>
    </citation>
    <scope>NUCLEOTIDE SEQUENCE</scope>
    <source>
        <strain evidence="7">20514</strain>
    </source>
</reference>
<evidence type="ECO:0000256" key="4">
    <source>
        <dbReference type="ARBA" id="ARBA00022989"/>
    </source>
</evidence>
<keyword evidence="5 6" id="KW-0472">Membrane</keyword>
<dbReference type="EMBL" id="JADIMQ010000067">
    <property type="protein sequence ID" value="MBO8448535.1"/>
    <property type="molecule type" value="Genomic_DNA"/>
</dbReference>
<dbReference type="Proteomes" id="UP000810252">
    <property type="component" value="Unassembled WGS sequence"/>
</dbReference>
<feature type="transmembrane region" description="Helical" evidence="6">
    <location>
        <begin position="253"/>
        <end position="272"/>
    </location>
</feature>
<organism evidence="7 8">
    <name type="scientific">Candidatus Cryptobacteroides merdigallinarum</name>
    <dbReference type="NCBI Taxonomy" id="2840770"/>
    <lineage>
        <taxon>Bacteria</taxon>
        <taxon>Pseudomonadati</taxon>
        <taxon>Bacteroidota</taxon>
        <taxon>Bacteroidia</taxon>
        <taxon>Bacteroidales</taxon>
        <taxon>Candidatus Cryptobacteroides</taxon>
    </lineage>
</organism>
<evidence type="ECO:0000256" key="6">
    <source>
        <dbReference type="SAM" id="Phobius"/>
    </source>
</evidence>